<dbReference type="SUPFAM" id="SSF53335">
    <property type="entry name" value="S-adenosyl-L-methionine-dependent methyltransferases"/>
    <property type="match status" value="1"/>
</dbReference>
<dbReference type="Proteomes" id="UP000662939">
    <property type="component" value="Chromosome"/>
</dbReference>
<keyword evidence="2" id="KW-0489">Methyltransferase</keyword>
<dbReference type="PANTHER" id="PTHR43591:SF24">
    <property type="entry name" value="2-METHOXY-6-POLYPRENYL-1,4-BENZOQUINOL METHYLASE, MITOCHONDRIAL"/>
    <property type="match status" value="1"/>
</dbReference>
<dbReference type="GO" id="GO:0008757">
    <property type="term" value="F:S-adenosylmethionine-dependent methyltransferase activity"/>
    <property type="evidence" value="ECO:0007669"/>
    <property type="project" value="InterPro"/>
</dbReference>
<evidence type="ECO:0000313" key="3">
    <source>
        <dbReference type="Proteomes" id="UP000662939"/>
    </source>
</evidence>
<feature type="domain" description="Methyltransferase type 11" evidence="1">
    <location>
        <begin position="63"/>
        <end position="151"/>
    </location>
</feature>
<dbReference type="Pfam" id="PF08241">
    <property type="entry name" value="Methyltransf_11"/>
    <property type="match status" value="1"/>
</dbReference>
<dbReference type="RefSeq" id="WP_213171690.1">
    <property type="nucleotide sequence ID" value="NZ_CP070496.1"/>
</dbReference>
<gene>
    <name evidence="2" type="ORF">JQS30_01755</name>
</gene>
<name>A0A895XVK8_9ACTN</name>
<evidence type="ECO:0000313" key="2">
    <source>
        <dbReference type="EMBL" id="QSB05678.1"/>
    </source>
</evidence>
<keyword evidence="2" id="KW-0808">Transferase</keyword>
<organism evidence="2 3">
    <name type="scientific">Natronoglycomyces albus</name>
    <dbReference type="NCBI Taxonomy" id="2811108"/>
    <lineage>
        <taxon>Bacteria</taxon>
        <taxon>Bacillati</taxon>
        <taxon>Actinomycetota</taxon>
        <taxon>Actinomycetes</taxon>
        <taxon>Glycomycetales</taxon>
        <taxon>Glycomycetaceae</taxon>
        <taxon>Natronoglycomyces</taxon>
    </lineage>
</organism>
<reference evidence="2" key="1">
    <citation type="submission" date="2021-02" db="EMBL/GenBank/DDBJ databases">
        <title>Natronoglycomyces albus gen. nov., sp. nov, a haloalkaliphilic actinobacterium from a soda solonchak soil.</title>
        <authorList>
            <person name="Sorokin D.Y."/>
            <person name="Khijniak T.V."/>
            <person name="Zakharycheva A.P."/>
            <person name="Boueva O.V."/>
            <person name="Ariskina E.V."/>
            <person name="Hahnke R.L."/>
            <person name="Bunk B."/>
            <person name="Sproer C."/>
            <person name="Schumann P."/>
            <person name="Evtushenko L.I."/>
            <person name="Kublanov I.V."/>
        </authorList>
    </citation>
    <scope>NUCLEOTIDE SEQUENCE</scope>
    <source>
        <strain evidence="2">DSM 106290</strain>
    </source>
</reference>
<dbReference type="AlphaFoldDB" id="A0A895XVK8"/>
<dbReference type="InterPro" id="IPR013216">
    <property type="entry name" value="Methyltransf_11"/>
</dbReference>
<proteinExistence type="predicted"/>
<sequence>MKPTDRKSTSRQILTEEAYNGDALLSTRQRLYEDQYPAHDLPALASDAIKTACAGSARGQTIIDVGCGNGRYVERLRQDFPDATVIGADLSPAMVELVPEPSQVVDIQSLPFADNSAEALLAMHMLYHVPDIDQAIFELARVCTPEGIVIVSTMSSQDKRELTQLWSTALALYKGEPLPAAPVSQTGVSFLLEDAEAKLARQFDTVHRLDLRSEVPLREAGPILAHMASQRSFTDLDDAQFDAVLDIARMLVMGQIEERGRIVLRTHIGFVIGREPKPR</sequence>
<dbReference type="Gene3D" id="3.40.50.150">
    <property type="entry name" value="Vaccinia Virus protein VP39"/>
    <property type="match status" value="1"/>
</dbReference>
<dbReference type="PANTHER" id="PTHR43591">
    <property type="entry name" value="METHYLTRANSFERASE"/>
    <property type="match status" value="1"/>
</dbReference>
<protein>
    <submittedName>
        <fullName evidence="2">Class I SAM-dependent methyltransferase</fullName>
    </submittedName>
</protein>
<dbReference type="GO" id="GO:0032259">
    <property type="term" value="P:methylation"/>
    <property type="evidence" value="ECO:0007669"/>
    <property type="project" value="UniProtKB-KW"/>
</dbReference>
<keyword evidence="3" id="KW-1185">Reference proteome</keyword>
<dbReference type="KEGG" id="nav:JQS30_01755"/>
<evidence type="ECO:0000259" key="1">
    <source>
        <dbReference type="Pfam" id="PF08241"/>
    </source>
</evidence>
<accession>A0A895XVK8</accession>
<dbReference type="CDD" id="cd02440">
    <property type="entry name" value="AdoMet_MTases"/>
    <property type="match status" value="1"/>
</dbReference>
<dbReference type="EMBL" id="CP070496">
    <property type="protein sequence ID" value="QSB05678.1"/>
    <property type="molecule type" value="Genomic_DNA"/>
</dbReference>
<dbReference type="InterPro" id="IPR029063">
    <property type="entry name" value="SAM-dependent_MTases_sf"/>
</dbReference>